<protein>
    <submittedName>
        <fullName evidence="1">Uncharacterized protein</fullName>
    </submittedName>
</protein>
<name>A0ACC2UDW6_9FUNG</name>
<evidence type="ECO:0000313" key="2">
    <source>
        <dbReference type="Proteomes" id="UP001165960"/>
    </source>
</evidence>
<evidence type="ECO:0000313" key="1">
    <source>
        <dbReference type="EMBL" id="KAJ9084602.1"/>
    </source>
</evidence>
<organism evidence="1 2">
    <name type="scientific">Entomophthora muscae</name>
    <dbReference type="NCBI Taxonomy" id="34485"/>
    <lineage>
        <taxon>Eukaryota</taxon>
        <taxon>Fungi</taxon>
        <taxon>Fungi incertae sedis</taxon>
        <taxon>Zoopagomycota</taxon>
        <taxon>Entomophthoromycotina</taxon>
        <taxon>Entomophthoromycetes</taxon>
        <taxon>Entomophthorales</taxon>
        <taxon>Entomophthoraceae</taxon>
        <taxon>Entomophthora</taxon>
    </lineage>
</organism>
<comment type="caution">
    <text evidence="1">The sequence shown here is derived from an EMBL/GenBank/DDBJ whole genome shotgun (WGS) entry which is preliminary data.</text>
</comment>
<keyword evidence="2" id="KW-1185">Reference proteome</keyword>
<gene>
    <name evidence="1" type="ORF">DSO57_1022808</name>
</gene>
<proteinExistence type="predicted"/>
<accession>A0ACC2UDW6</accession>
<sequence>MARSALLSQCTKYNKELSQLGSRRRIRRKQNVKTSTQNDNISDSSSTEIPRWAVEKNATRFLSLKNRLKHYREYAQKSTTAVPSCSKADPNKSAQRIKEVIEEYIEDDSPFELLPDEELIQSLHKYAQALYLDSSPEMIEKLTPDCLLALGVLVEEDLKVKLQKLNDKPNVHSSNPIVFPVIRCQMPTPIIRASHKRKAAELQEKSKSACLPASQFSTNIEPATPNPPTRLSEPSPTLEDFINELYPTQHVKQEPFVPPRLY</sequence>
<dbReference type="EMBL" id="QTSX02000826">
    <property type="protein sequence ID" value="KAJ9084602.1"/>
    <property type="molecule type" value="Genomic_DNA"/>
</dbReference>
<dbReference type="Proteomes" id="UP001165960">
    <property type="component" value="Unassembled WGS sequence"/>
</dbReference>
<reference evidence="1" key="1">
    <citation type="submission" date="2022-04" db="EMBL/GenBank/DDBJ databases">
        <title>Genome of the entomopathogenic fungus Entomophthora muscae.</title>
        <authorList>
            <person name="Elya C."/>
            <person name="Lovett B.R."/>
            <person name="Lee E."/>
            <person name="Macias A.M."/>
            <person name="Hajek A.E."/>
            <person name="De Bivort B.L."/>
            <person name="Kasson M.T."/>
            <person name="De Fine Licht H.H."/>
            <person name="Stajich J.E."/>
        </authorList>
    </citation>
    <scope>NUCLEOTIDE SEQUENCE</scope>
    <source>
        <strain evidence="1">Berkeley</strain>
    </source>
</reference>